<evidence type="ECO:0000256" key="1">
    <source>
        <dbReference type="SAM" id="Phobius"/>
    </source>
</evidence>
<dbReference type="InterPro" id="IPR016186">
    <property type="entry name" value="C-type_lectin-like/link_sf"/>
</dbReference>
<organism evidence="3">
    <name type="scientific">Stegastes partitus</name>
    <name type="common">bicolor damselfish</name>
    <dbReference type="NCBI Taxonomy" id="144197"/>
    <lineage>
        <taxon>Eukaryota</taxon>
        <taxon>Metazoa</taxon>
        <taxon>Chordata</taxon>
        <taxon>Craniata</taxon>
        <taxon>Vertebrata</taxon>
        <taxon>Euteleostomi</taxon>
        <taxon>Actinopterygii</taxon>
        <taxon>Neopterygii</taxon>
        <taxon>Teleostei</taxon>
        <taxon>Neoteleostei</taxon>
        <taxon>Acanthomorphata</taxon>
        <taxon>Ovalentaria</taxon>
        <taxon>Pomacentridae</taxon>
        <taxon>Stegastes</taxon>
    </lineage>
</organism>
<keyword evidence="1" id="KW-0812">Transmembrane</keyword>
<evidence type="ECO:0000259" key="2">
    <source>
        <dbReference type="PROSITE" id="PS50041"/>
    </source>
</evidence>
<dbReference type="AlphaFoldDB" id="A0A3B5AM70"/>
<dbReference type="SMART" id="SM00034">
    <property type="entry name" value="CLECT"/>
    <property type="match status" value="1"/>
</dbReference>
<dbReference type="SUPFAM" id="SSF56436">
    <property type="entry name" value="C-type lectin-like"/>
    <property type="match status" value="1"/>
</dbReference>
<feature type="domain" description="C-type lectin" evidence="2">
    <location>
        <begin position="46"/>
        <end position="153"/>
    </location>
</feature>
<sequence>MCVIGSFWQWWKYLLFCISTKVLVVFCFSQLLLHYIYPTTTSSPKHYFITRTLSWLKAQSYCRSFHTDLVSIRNEKEMAVIQKVVPKHMSASVGLSRKTWYSWSAGTQHEFKNWLTGHPLGGTGDCATSLIGGINAGKWVEQPCDQKLPFMCLYSELPPNKLTLIVLH</sequence>
<dbReference type="PANTHER" id="PTHR45784:SF3">
    <property type="entry name" value="C-TYPE LECTIN DOMAIN FAMILY 4 MEMBER K-LIKE-RELATED"/>
    <property type="match status" value="1"/>
</dbReference>
<dbReference type="Ensembl" id="ENSSPAT00000014873.1">
    <property type="protein sequence ID" value="ENSSPAP00000014632.1"/>
    <property type="gene ID" value="ENSSPAG00000011050.1"/>
</dbReference>
<name>A0A3B5AM70_9TELE</name>
<keyword evidence="1" id="KW-0472">Membrane</keyword>
<accession>A0A3B5AM70</accession>
<dbReference type="InterPro" id="IPR016187">
    <property type="entry name" value="CTDL_fold"/>
</dbReference>
<keyword evidence="1" id="KW-1133">Transmembrane helix</keyword>
<proteinExistence type="predicted"/>
<feature type="transmembrane region" description="Helical" evidence="1">
    <location>
        <begin position="13"/>
        <end position="37"/>
    </location>
</feature>
<protein>
    <recommendedName>
        <fullName evidence="2">C-type lectin domain-containing protein</fullName>
    </recommendedName>
</protein>
<dbReference type="Gene3D" id="3.10.100.10">
    <property type="entry name" value="Mannose-Binding Protein A, subunit A"/>
    <property type="match status" value="1"/>
</dbReference>
<dbReference type="PANTHER" id="PTHR45784">
    <property type="entry name" value="C-TYPE LECTIN DOMAIN FAMILY 20 MEMBER A-RELATED"/>
    <property type="match status" value="1"/>
</dbReference>
<dbReference type="STRING" id="144197.ENSSPAP00000014632"/>
<dbReference type="PROSITE" id="PS50041">
    <property type="entry name" value="C_TYPE_LECTIN_2"/>
    <property type="match status" value="1"/>
</dbReference>
<dbReference type="GeneTree" id="ENSGT00940000177380"/>
<evidence type="ECO:0000313" key="3">
    <source>
        <dbReference type="Ensembl" id="ENSSPAP00000014632.1"/>
    </source>
</evidence>
<dbReference type="InterPro" id="IPR001304">
    <property type="entry name" value="C-type_lectin-like"/>
</dbReference>
<reference evidence="3" key="1">
    <citation type="submission" date="2023-09" db="UniProtKB">
        <authorList>
            <consortium name="Ensembl"/>
        </authorList>
    </citation>
    <scope>IDENTIFICATION</scope>
</reference>
<dbReference type="Pfam" id="PF00059">
    <property type="entry name" value="Lectin_C"/>
    <property type="match status" value="1"/>
</dbReference>